<evidence type="ECO:0000313" key="3">
    <source>
        <dbReference type="Proteomes" id="UP000612585"/>
    </source>
</evidence>
<evidence type="ECO:0000313" key="2">
    <source>
        <dbReference type="EMBL" id="GIJ55483.1"/>
    </source>
</evidence>
<name>A0A8J4DZF4_9ACTN</name>
<dbReference type="EMBL" id="BOPG01000019">
    <property type="protein sequence ID" value="GIJ55483.1"/>
    <property type="molecule type" value="Genomic_DNA"/>
</dbReference>
<gene>
    <name evidence="2" type="ORF">Vau01_029990</name>
</gene>
<organism evidence="2 3">
    <name type="scientific">Virgisporangium aurantiacum</name>
    <dbReference type="NCBI Taxonomy" id="175570"/>
    <lineage>
        <taxon>Bacteria</taxon>
        <taxon>Bacillati</taxon>
        <taxon>Actinomycetota</taxon>
        <taxon>Actinomycetes</taxon>
        <taxon>Micromonosporales</taxon>
        <taxon>Micromonosporaceae</taxon>
        <taxon>Virgisporangium</taxon>
    </lineage>
</organism>
<comment type="caution">
    <text evidence="2">The sequence shown here is derived from an EMBL/GenBank/DDBJ whole genome shotgun (WGS) entry which is preliminary data.</text>
</comment>
<protein>
    <submittedName>
        <fullName evidence="2">Uncharacterized protein</fullName>
    </submittedName>
</protein>
<sequence length="69" mass="7297">MTRYTVPHADPRRRADVLTAEGAPEAPTASRWSPAELLPPGCPRSPVIVPAADRGIPVVSIIRGAASDR</sequence>
<feature type="region of interest" description="Disordered" evidence="1">
    <location>
        <begin position="1"/>
        <end position="37"/>
    </location>
</feature>
<dbReference type="RefSeq" id="WP_203992371.1">
    <property type="nucleotide sequence ID" value="NZ_BOPG01000019.1"/>
</dbReference>
<accession>A0A8J4DZF4</accession>
<dbReference type="AlphaFoldDB" id="A0A8J4DZF4"/>
<keyword evidence="3" id="KW-1185">Reference proteome</keyword>
<reference evidence="2" key="1">
    <citation type="submission" date="2021-01" db="EMBL/GenBank/DDBJ databases">
        <title>Whole genome shotgun sequence of Virgisporangium aurantiacum NBRC 16421.</title>
        <authorList>
            <person name="Komaki H."/>
            <person name="Tamura T."/>
        </authorList>
    </citation>
    <scope>NUCLEOTIDE SEQUENCE</scope>
    <source>
        <strain evidence="2">NBRC 16421</strain>
    </source>
</reference>
<evidence type="ECO:0000256" key="1">
    <source>
        <dbReference type="SAM" id="MobiDB-lite"/>
    </source>
</evidence>
<dbReference type="Proteomes" id="UP000612585">
    <property type="component" value="Unassembled WGS sequence"/>
</dbReference>
<proteinExistence type="predicted"/>